<comment type="subcellular location">
    <subcellularLocation>
        <location evidence="1">Membrane</location>
    </subcellularLocation>
</comment>
<dbReference type="InterPro" id="IPR000276">
    <property type="entry name" value="GPCR_Rhodpsn"/>
</dbReference>
<evidence type="ECO:0000313" key="8">
    <source>
        <dbReference type="Proteomes" id="UP000472272"/>
    </source>
</evidence>
<keyword evidence="4 5" id="KW-0472">Membrane</keyword>
<sequence>MHRVNQTSISEFLLLEFSEVRELQILHFLLFLVFYLATVTGNLLIISAVAFDHHLHTPMYFFLMNLAMQDLGQVSVIIPKFMSNSLMNTSCRAAEGMCSQYGCHSRAPSIWVFIQAASCTATVWAAALAGCPYGDPYGCCVYATGWFAPPLSVPPRVLERVPPPLY</sequence>
<evidence type="ECO:0000256" key="3">
    <source>
        <dbReference type="ARBA" id="ARBA00022989"/>
    </source>
</evidence>
<feature type="transmembrane region" description="Helical" evidence="5">
    <location>
        <begin position="28"/>
        <end position="51"/>
    </location>
</feature>
<dbReference type="Pfam" id="PF00001">
    <property type="entry name" value="7tm_1"/>
    <property type="match status" value="1"/>
</dbReference>
<dbReference type="Gene3D" id="1.20.1070.10">
    <property type="entry name" value="Rhodopsin 7-helix transmembrane proteins"/>
    <property type="match status" value="1"/>
</dbReference>
<reference evidence="7" key="2">
    <citation type="submission" date="2025-08" db="UniProtKB">
        <authorList>
            <consortium name="Ensembl"/>
        </authorList>
    </citation>
    <scope>IDENTIFICATION</scope>
</reference>
<evidence type="ECO:0000256" key="4">
    <source>
        <dbReference type="ARBA" id="ARBA00023136"/>
    </source>
</evidence>
<dbReference type="Proteomes" id="UP000472272">
    <property type="component" value="Chromosome 13"/>
</dbReference>
<dbReference type="PANTHER" id="PTHR48001">
    <property type="entry name" value="OLFACTORY RECEPTOR"/>
    <property type="match status" value="1"/>
</dbReference>
<keyword evidence="2 5" id="KW-0812">Transmembrane</keyword>
<protein>
    <recommendedName>
        <fullName evidence="6">G-protein coupled receptors family 1 profile domain-containing protein</fullName>
    </recommendedName>
</protein>
<evidence type="ECO:0000256" key="5">
    <source>
        <dbReference type="SAM" id="Phobius"/>
    </source>
</evidence>
<dbReference type="PROSITE" id="PS50262">
    <property type="entry name" value="G_PROTEIN_RECEP_F1_2"/>
    <property type="match status" value="1"/>
</dbReference>
<dbReference type="AlphaFoldDB" id="A0A670JFW2"/>
<dbReference type="GO" id="GO:0016020">
    <property type="term" value="C:membrane"/>
    <property type="evidence" value="ECO:0007669"/>
    <property type="project" value="UniProtKB-SubCell"/>
</dbReference>
<name>A0A670JFW2_PODMU</name>
<organism evidence="7 8">
    <name type="scientific">Podarcis muralis</name>
    <name type="common">Wall lizard</name>
    <name type="synonym">Lacerta muralis</name>
    <dbReference type="NCBI Taxonomy" id="64176"/>
    <lineage>
        <taxon>Eukaryota</taxon>
        <taxon>Metazoa</taxon>
        <taxon>Chordata</taxon>
        <taxon>Craniata</taxon>
        <taxon>Vertebrata</taxon>
        <taxon>Euteleostomi</taxon>
        <taxon>Lepidosauria</taxon>
        <taxon>Squamata</taxon>
        <taxon>Bifurcata</taxon>
        <taxon>Unidentata</taxon>
        <taxon>Episquamata</taxon>
        <taxon>Laterata</taxon>
        <taxon>Lacertibaenia</taxon>
        <taxon>Lacertidae</taxon>
        <taxon>Podarcis</taxon>
    </lineage>
</organism>
<evidence type="ECO:0000256" key="1">
    <source>
        <dbReference type="ARBA" id="ARBA00004370"/>
    </source>
</evidence>
<dbReference type="InterPro" id="IPR017452">
    <property type="entry name" value="GPCR_Rhodpsn_7TM"/>
</dbReference>
<keyword evidence="8" id="KW-1185">Reference proteome</keyword>
<dbReference type="GO" id="GO:0004930">
    <property type="term" value="F:G protein-coupled receptor activity"/>
    <property type="evidence" value="ECO:0007669"/>
    <property type="project" value="InterPro"/>
</dbReference>
<evidence type="ECO:0000256" key="2">
    <source>
        <dbReference type="ARBA" id="ARBA00022692"/>
    </source>
</evidence>
<evidence type="ECO:0000259" key="6">
    <source>
        <dbReference type="PROSITE" id="PS50262"/>
    </source>
</evidence>
<reference evidence="7" key="3">
    <citation type="submission" date="2025-09" db="UniProtKB">
        <authorList>
            <consortium name="Ensembl"/>
        </authorList>
    </citation>
    <scope>IDENTIFICATION</scope>
</reference>
<dbReference type="GeneTree" id="ENSGT01050000244828"/>
<proteinExistence type="predicted"/>
<feature type="domain" description="G-protein coupled receptors family 1 profile" evidence="6">
    <location>
        <begin position="41"/>
        <end position="71"/>
    </location>
</feature>
<dbReference type="Ensembl" id="ENSPMRT00000024378.1">
    <property type="protein sequence ID" value="ENSPMRP00000022950.1"/>
    <property type="gene ID" value="ENSPMRG00000014899.1"/>
</dbReference>
<reference evidence="7 8" key="1">
    <citation type="journal article" date="2019" name="Proc. Natl. Acad. Sci. U.S.A.">
        <title>Regulatory changes in pterin and carotenoid genes underlie balanced color polymorphisms in the wall lizard.</title>
        <authorList>
            <person name="Andrade P."/>
            <person name="Pinho C."/>
            <person name="Perez I de Lanuza G."/>
            <person name="Afonso S."/>
            <person name="Brejcha J."/>
            <person name="Rubin C.J."/>
            <person name="Wallerman O."/>
            <person name="Pereira P."/>
            <person name="Sabatino S.J."/>
            <person name="Bellati A."/>
            <person name="Pellitteri-Rosa D."/>
            <person name="Bosakova Z."/>
            <person name="Bunikis I."/>
            <person name="Carretero M.A."/>
            <person name="Feiner N."/>
            <person name="Marsik P."/>
            <person name="Pauperio F."/>
            <person name="Salvi D."/>
            <person name="Soler L."/>
            <person name="While G.M."/>
            <person name="Uller T."/>
            <person name="Font E."/>
            <person name="Andersson L."/>
            <person name="Carneiro M."/>
        </authorList>
    </citation>
    <scope>NUCLEOTIDE SEQUENCE</scope>
</reference>
<dbReference type="PRINTS" id="PR00237">
    <property type="entry name" value="GPCRRHODOPSN"/>
</dbReference>
<accession>A0A670JFW2</accession>
<keyword evidence="3 5" id="KW-1133">Transmembrane helix</keyword>
<evidence type="ECO:0000313" key="7">
    <source>
        <dbReference type="Ensembl" id="ENSPMRP00000022950.1"/>
    </source>
</evidence>
<dbReference type="SUPFAM" id="SSF81321">
    <property type="entry name" value="Family A G protein-coupled receptor-like"/>
    <property type="match status" value="1"/>
</dbReference>